<dbReference type="EMBL" id="JAIQCV010000007">
    <property type="protein sequence ID" value="KAH1083031.1"/>
    <property type="molecule type" value="Genomic_DNA"/>
</dbReference>
<organism evidence="2 3">
    <name type="scientific">Gossypium stocksii</name>
    <dbReference type="NCBI Taxonomy" id="47602"/>
    <lineage>
        <taxon>Eukaryota</taxon>
        <taxon>Viridiplantae</taxon>
        <taxon>Streptophyta</taxon>
        <taxon>Embryophyta</taxon>
        <taxon>Tracheophyta</taxon>
        <taxon>Spermatophyta</taxon>
        <taxon>Magnoliopsida</taxon>
        <taxon>eudicotyledons</taxon>
        <taxon>Gunneridae</taxon>
        <taxon>Pentapetalae</taxon>
        <taxon>rosids</taxon>
        <taxon>malvids</taxon>
        <taxon>Malvales</taxon>
        <taxon>Malvaceae</taxon>
        <taxon>Malvoideae</taxon>
        <taxon>Gossypium</taxon>
    </lineage>
</organism>
<keyword evidence="3" id="KW-1185">Reference proteome</keyword>
<evidence type="ECO:0000313" key="2">
    <source>
        <dbReference type="EMBL" id="KAH1083031.1"/>
    </source>
</evidence>
<dbReference type="Proteomes" id="UP000828251">
    <property type="component" value="Unassembled WGS sequence"/>
</dbReference>
<comment type="caution">
    <text evidence="2">The sequence shown here is derived from an EMBL/GenBank/DDBJ whole genome shotgun (WGS) entry which is preliminary data.</text>
</comment>
<name>A0A9D4A1H2_9ROSI</name>
<feature type="compositionally biased region" description="Basic and acidic residues" evidence="1">
    <location>
        <begin position="1"/>
        <end position="10"/>
    </location>
</feature>
<evidence type="ECO:0000313" key="3">
    <source>
        <dbReference type="Proteomes" id="UP000828251"/>
    </source>
</evidence>
<evidence type="ECO:0000256" key="1">
    <source>
        <dbReference type="SAM" id="MobiDB-lite"/>
    </source>
</evidence>
<reference evidence="2 3" key="1">
    <citation type="journal article" date="2021" name="Plant Biotechnol. J.">
        <title>Multi-omics assisted identification of the key and species-specific regulatory components of drought-tolerant mechanisms in Gossypium stocksii.</title>
        <authorList>
            <person name="Yu D."/>
            <person name="Ke L."/>
            <person name="Zhang D."/>
            <person name="Wu Y."/>
            <person name="Sun Y."/>
            <person name="Mei J."/>
            <person name="Sun J."/>
            <person name="Sun Y."/>
        </authorList>
    </citation>
    <scope>NUCLEOTIDE SEQUENCE [LARGE SCALE GENOMIC DNA]</scope>
    <source>
        <strain evidence="3">cv. E1</strain>
        <tissue evidence="2">Leaf</tissue>
    </source>
</reference>
<protein>
    <submittedName>
        <fullName evidence="2">Uncharacterized protein</fullName>
    </submittedName>
</protein>
<dbReference type="AlphaFoldDB" id="A0A9D4A1H2"/>
<feature type="region of interest" description="Disordered" evidence="1">
    <location>
        <begin position="1"/>
        <end position="20"/>
    </location>
</feature>
<proteinExistence type="predicted"/>
<gene>
    <name evidence="2" type="ORF">J1N35_022792</name>
</gene>
<sequence length="240" mass="27637">MSRDGEKVLENKGPINKASIERMTHDKDMPILKEAEIRKIRKGKTKADSKGTNLNAETSLWRKMKDVKKMVNSINNRWIRLVAKIKDIEKSQNLFYAYTKVWNSSIVAILSQLSPSPLLKFLMFPLIIRNYELLSADDDLEDRDRSVASPLIVQVSDSNKEEKFSDIKECLQKIDSLFEEVTFNDQEDIVVEKEVAVTEEEVFTKEEEVAENKKKKEKEDFVVNIVIAPESVDANINNLE</sequence>
<accession>A0A9D4A1H2</accession>